<evidence type="ECO:0000313" key="2">
    <source>
        <dbReference type="Proteomes" id="UP001154329"/>
    </source>
</evidence>
<dbReference type="EMBL" id="OU899037">
    <property type="protein sequence ID" value="CAH1735944.1"/>
    <property type="molecule type" value="Genomic_DNA"/>
</dbReference>
<proteinExistence type="predicted"/>
<protein>
    <submittedName>
        <fullName evidence="1">Uncharacterized protein</fullName>
    </submittedName>
</protein>
<name>A0A9P0JBB9_APHGO</name>
<dbReference type="AlphaFoldDB" id="A0A9P0JBB9"/>
<sequence length="149" mass="16820">MLNECNPGLYNGVTPITKNATCLYGLEEVIENLKKTEICFNKLSFSIPLFTVENVNNTYPSYTDMCSEGKFDNLTWCVQTSQNYYDKGQFFREQKTGVMVIGLDFDDYCNSCQCKSAFNGFYNVLAGYISGSVIPCAKFDVQSTVYPIK</sequence>
<evidence type="ECO:0000313" key="1">
    <source>
        <dbReference type="EMBL" id="CAH1735944.1"/>
    </source>
</evidence>
<keyword evidence="2" id="KW-1185">Reference proteome</keyword>
<reference evidence="1" key="1">
    <citation type="submission" date="2022-02" db="EMBL/GenBank/DDBJ databases">
        <authorList>
            <person name="King R."/>
        </authorList>
    </citation>
    <scope>NUCLEOTIDE SEQUENCE</scope>
</reference>
<organism evidence="1 2">
    <name type="scientific">Aphis gossypii</name>
    <name type="common">Cotton aphid</name>
    <dbReference type="NCBI Taxonomy" id="80765"/>
    <lineage>
        <taxon>Eukaryota</taxon>
        <taxon>Metazoa</taxon>
        <taxon>Ecdysozoa</taxon>
        <taxon>Arthropoda</taxon>
        <taxon>Hexapoda</taxon>
        <taxon>Insecta</taxon>
        <taxon>Pterygota</taxon>
        <taxon>Neoptera</taxon>
        <taxon>Paraneoptera</taxon>
        <taxon>Hemiptera</taxon>
        <taxon>Sternorrhyncha</taxon>
        <taxon>Aphidomorpha</taxon>
        <taxon>Aphidoidea</taxon>
        <taxon>Aphididae</taxon>
        <taxon>Aphidini</taxon>
        <taxon>Aphis</taxon>
        <taxon>Aphis</taxon>
    </lineage>
</organism>
<reference evidence="1" key="2">
    <citation type="submission" date="2022-10" db="EMBL/GenBank/DDBJ databases">
        <authorList>
            <consortium name="ENA_rothamsted_submissions"/>
            <consortium name="culmorum"/>
            <person name="King R."/>
        </authorList>
    </citation>
    <scope>NUCLEOTIDE SEQUENCE</scope>
</reference>
<dbReference type="Proteomes" id="UP001154329">
    <property type="component" value="Chromosome 4"/>
</dbReference>
<accession>A0A9P0JBB9</accession>
<gene>
    <name evidence="1" type="ORF">APHIGO_LOCUS9785</name>
</gene>